<comment type="subcellular location">
    <subcellularLocation>
        <location evidence="1">Membrane</location>
        <topology evidence="1">Peripheral membrane protein</topology>
    </subcellularLocation>
</comment>
<dbReference type="InterPro" id="IPR002014">
    <property type="entry name" value="VHS_dom"/>
</dbReference>
<feature type="domain" description="VHS" evidence="7">
    <location>
        <begin position="11"/>
        <end position="140"/>
    </location>
</feature>
<reference evidence="9 10" key="1">
    <citation type="journal article" date="2022" name="Cell">
        <title>Repeat-based holocentromeres influence genome architecture and karyotype evolution.</title>
        <authorList>
            <person name="Hofstatter P.G."/>
            <person name="Thangavel G."/>
            <person name="Lux T."/>
            <person name="Neumann P."/>
            <person name="Vondrak T."/>
            <person name="Novak P."/>
            <person name="Zhang M."/>
            <person name="Costa L."/>
            <person name="Castellani M."/>
            <person name="Scott A."/>
            <person name="Toegelov H."/>
            <person name="Fuchs J."/>
            <person name="Mata-Sucre Y."/>
            <person name="Dias Y."/>
            <person name="Vanzela A.L.L."/>
            <person name="Huettel B."/>
            <person name="Almeida C.C.S."/>
            <person name="Simkova H."/>
            <person name="Souza G."/>
            <person name="Pedrosa-Harand A."/>
            <person name="Macas J."/>
            <person name="Mayer K.F.X."/>
            <person name="Houben A."/>
            <person name="Marques A."/>
        </authorList>
    </citation>
    <scope>NUCLEOTIDE SEQUENCE [LARGE SCALE GENOMIC DNA]</scope>
    <source>
        <strain evidence="9">RhyTen1mFocal</strain>
    </source>
</reference>
<gene>
    <name evidence="9" type="ORF">LUZ61_017485</name>
</gene>
<feature type="region of interest" description="Disordered" evidence="6">
    <location>
        <begin position="456"/>
        <end position="515"/>
    </location>
</feature>
<feature type="compositionally biased region" description="Low complexity" evidence="6">
    <location>
        <begin position="359"/>
        <end position="370"/>
    </location>
</feature>
<evidence type="ECO:0000313" key="9">
    <source>
        <dbReference type="EMBL" id="KAJ3688321.1"/>
    </source>
</evidence>
<keyword evidence="3" id="KW-0813">Transport</keyword>
<name>A0AAD6EL19_9POAL</name>
<dbReference type="GO" id="GO:0035091">
    <property type="term" value="F:phosphatidylinositol binding"/>
    <property type="evidence" value="ECO:0007669"/>
    <property type="project" value="InterPro"/>
</dbReference>
<protein>
    <recommendedName>
        <fullName evidence="11">VHS domain-containing protein</fullName>
    </recommendedName>
</protein>
<comment type="similarity">
    <text evidence="2">Belongs to the TOM1 family.</text>
</comment>
<dbReference type="PROSITE" id="PS50179">
    <property type="entry name" value="VHS"/>
    <property type="match status" value="1"/>
</dbReference>
<dbReference type="Gene3D" id="1.25.40.90">
    <property type="match status" value="1"/>
</dbReference>
<feature type="compositionally biased region" description="Polar residues" evidence="6">
    <location>
        <begin position="475"/>
        <end position="489"/>
    </location>
</feature>
<evidence type="ECO:0000256" key="2">
    <source>
        <dbReference type="ARBA" id="ARBA00007708"/>
    </source>
</evidence>
<feature type="region of interest" description="Disordered" evidence="6">
    <location>
        <begin position="188"/>
        <end position="211"/>
    </location>
</feature>
<dbReference type="PANTHER" id="PTHR45898:SF2">
    <property type="entry name" value="TOM1-LIKE PROTEIN 6"/>
    <property type="match status" value="1"/>
</dbReference>
<evidence type="ECO:0000256" key="5">
    <source>
        <dbReference type="ARBA" id="ARBA00023136"/>
    </source>
</evidence>
<evidence type="ECO:0000313" key="10">
    <source>
        <dbReference type="Proteomes" id="UP001210211"/>
    </source>
</evidence>
<feature type="compositionally biased region" description="Low complexity" evidence="6">
    <location>
        <begin position="419"/>
        <end position="430"/>
    </location>
</feature>
<feature type="compositionally biased region" description="Polar residues" evidence="6">
    <location>
        <begin position="399"/>
        <end position="415"/>
    </location>
</feature>
<feature type="compositionally biased region" description="Low complexity" evidence="6">
    <location>
        <begin position="525"/>
        <end position="534"/>
    </location>
</feature>
<dbReference type="Pfam" id="PF00790">
    <property type="entry name" value="VHS"/>
    <property type="match status" value="1"/>
</dbReference>
<dbReference type="EMBL" id="JAMRDG010000002">
    <property type="protein sequence ID" value="KAJ3688321.1"/>
    <property type="molecule type" value="Genomic_DNA"/>
</dbReference>
<evidence type="ECO:0000259" key="7">
    <source>
        <dbReference type="PROSITE" id="PS50179"/>
    </source>
</evidence>
<feature type="region of interest" description="Disordered" evidence="6">
    <location>
        <begin position="525"/>
        <end position="544"/>
    </location>
</feature>
<dbReference type="Pfam" id="PF03127">
    <property type="entry name" value="GAT"/>
    <property type="match status" value="1"/>
</dbReference>
<proteinExistence type="inferred from homology"/>
<dbReference type="InterPro" id="IPR038425">
    <property type="entry name" value="GAT_sf"/>
</dbReference>
<dbReference type="GO" id="GO:0016020">
    <property type="term" value="C:membrane"/>
    <property type="evidence" value="ECO:0007669"/>
    <property type="project" value="UniProtKB-SubCell"/>
</dbReference>
<dbReference type="Gene3D" id="1.20.58.160">
    <property type="match status" value="1"/>
</dbReference>
<comment type="caution">
    <text evidence="9">The sequence shown here is derived from an EMBL/GenBank/DDBJ whole genome shotgun (WGS) entry which is preliminary data.</text>
</comment>
<evidence type="ECO:0008006" key="11">
    <source>
        <dbReference type="Google" id="ProtNLM"/>
    </source>
</evidence>
<dbReference type="SUPFAM" id="SSF48464">
    <property type="entry name" value="ENTH/VHS domain"/>
    <property type="match status" value="1"/>
</dbReference>
<feature type="region of interest" description="Disordered" evidence="6">
    <location>
        <begin position="347"/>
        <end position="436"/>
    </location>
</feature>
<dbReference type="PANTHER" id="PTHR45898">
    <property type="entry name" value="TOM1-LIKE PROTEIN"/>
    <property type="match status" value="1"/>
</dbReference>
<feature type="region of interest" description="Disordered" evidence="6">
    <location>
        <begin position="620"/>
        <end position="641"/>
    </location>
</feature>
<accession>A0AAD6EL19</accession>
<feature type="compositionally biased region" description="Acidic residues" evidence="6">
    <location>
        <begin position="377"/>
        <end position="388"/>
    </location>
</feature>
<feature type="region of interest" description="Disordered" evidence="6">
    <location>
        <begin position="570"/>
        <end position="603"/>
    </location>
</feature>
<evidence type="ECO:0000256" key="3">
    <source>
        <dbReference type="ARBA" id="ARBA00022448"/>
    </source>
</evidence>
<dbReference type="CDD" id="cd14231">
    <property type="entry name" value="GAT_GGA-like_plant"/>
    <property type="match status" value="1"/>
</dbReference>
<dbReference type="CDD" id="cd03561">
    <property type="entry name" value="VHS"/>
    <property type="match status" value="1"/>
</dbReference>
<evidence type="ECO:0000256" key="4">
    <source>
        <dbReference type="ARBA" id="ARBA00022927"/>
    </source>
</evidence>
<dbReference type="Proteomes" id="UP001210211">
    <property type="component" value="Unassembled WGS sequence"/>
</dbReference>
<keyword evidence="5" id="KW-0472">Membrane</keyword>
<evidence type="ECO:0000256" key="6">
    <source>
        <dbReference type="SAM" id="MobiDB-lite"/>
    </source>
</evidence>
<dbReference type="GO" id="GO:0043328">
    <property type="term" value="P:protein transport to vacuole involved in ubiquitin-dependent protein catabolic process via the multivesicular body sorting pathway"/>
    <property type="evidence" value="ECO:0007669"/>
    <property type="project" value="InterPro"/>
</dbReference>
<dbReference type="InterPro" id="IPR004152">
    <property type="entry name" value="GAT_dom"/>
</dbReference>
<feature type="compositionally biased region" description="Polar residues" evidence="6">
    <location>
        <begin position="570"/>
        <end position="585"/>
    </location>
</feature>
<organism evidence="9 10">
    <name type="scientific">Rhynchospora tenuis</name>
    <dbReference type="NCBI Taxonomy" id="198213"/>
    <lineage>
        <taxon>Eukaryota</taxon>
        <taxon>Viridiplantae</taxon>
        <taxon>Streptophyta</taxon>
        <taxon>Embryophyta</taxon>
        <taxon>Tracheophyta</taxon>
        <taxon>Spermatophyta</taxon>
        <taxon>Magnoliopsida</taxon>
        <taxon>Liliopsida</taxon>
        <taxon>Poales</taxon>
        <taxon>Cyperaceae</taxon>
        <taxon>Cyperoideae</taxon>
        <taxon>Rhynchosporeae</taxon>
        <taxon>Rhynchospora</taxon>
    </lineage>
</organism>
<feature type="compositionally biased region" description="Low complexity" evidence="6">
    <location>
        <begin position="456"/>
        <end position="474"/>
    </location>
</feature>
<feature type="domain" description="GAT" evidence="8">
    <location>
        <begin position="253"/>
        <end position="341"/>
    </location>
</feature>
<dbReference type="SMART" id="SM00288">
    <property type="entry name" value="VHS"/>
    <property type="match status" value="1"/>
</dbReference>
<keyword evidence="10" id="KW-1185">Reference proteome</keyword>
<dbReference type="SUPFAM" id="SSF89009">
    <property type="entry name" value="GAT-like domain"/>
    <property type="match status" value="1"/>
</dbReference>
<dbReference type="GO" id="GO:0005737">
    <property type="term" value="C:cytoplasm"/>
    <property type="evidence" value="ECO:0007669"/>
    <property type="project" value="UniProtKB-ARBA"/>
</dbReference>
<dbReference type="GO" id="GO:0043130">
    <property type="term" value="F:ubiquitin binding"/>
    <property type="evidence" value="ECO:0007669"/>
    <property type="project" value="InterPro"/>
</dbReference>
<evidence type="ECO:0000259" key="8">
    <source>
        <dbReference type="PROSITE" id="PS50909"/>
    </source>
</evidence>
<feature type="compositionally biased region" description="Polar residues" evidence="6">
    <location>
        <begin position="498"/>
        <end position="515"/>
    </location>
</feature>
<feature type="compositionally biased region" description="Polar residues" evidence="6">
    <location>
        <begin position="623"/>
        <end position="641"/>
    </location>
</feature>
<dbReference type="InterPro" id="IPR044836">
    <property type="entry name" value="TOL_plant"/>
</dbReference>
<dbReference type="PROSITE" id="PS50909">
    <property type="entry name" value="GAT"/>
    <property type="match status" value="1"/>
</dbReference>
<evidence type="ECO:0000256" key="1">
    <source>
        <dbReference type="ARBA" id="ARBA00004170"/>
    </source>
</evidence>
<dbReference type="AlphaFoldDB" id="A0AAD6EL19"/>
<keyword evidence="4" id="KW-0653">Protein transport</keyword>
<sequence length="641" mass="69597">MTSATVRVEKATSDLLLSPDWGLNMEICDSVNSDFGQAKDVIKAIKKRLHHKSSKVQFFTLTLLETLMKNCGDYVHQQVYEREILNEMVKIVKKKSDNQVRDKILVLIDSWQEAFGGPTGKYPQYYWAYSELKAYGVIFPERTYDDAPIITPPATHPTATDPPAMQQLPQQFPVPSPPQALYSIPSSQQPGYGMPPSSYGSPRAGYGMPSTTGSRLRGYGPHPFYGMPVNTPHPSYGMPVNTSLRLDEAMASEMTHLSLSDLESMRSVMELLNEMLRAVNPSDSEAVKDEVISDLVNQCRLNEKKLMASINSTNDEKLLEESLHLNDKLQSLLAKHDAIASGSALPLQTEKEDTPPAPVLTTPVAVTSTSQVTDAVASEEDEEEDDEFAQLARRKSKMKSVSTEPSTISQPSTSAAPELSTSVLSNSLSLPDPPAPVKTITREDDMINLLSLSLAPQSSSPLTPTTPTLTSFSTNQDPSHITSPGNSYAVSFAPPQPQVTLNKITPPSTSPVNQRNSYNLSWVAPQAQAQPQPQESDVTTSYPPPPWEMDTPADVGSTIPASAATVQYTVNSPSHGTRPMQQLGSVGSRPNVPGAQPRPSYVSSNTFFGDLVDFRNADGTMRSGMTASTGSPSFSMNSGKK</sequence>
<dbReference type="InterPro" id="IPR008942">
    <property type="entry name" value="ENTH_VHS"/>
</dbReference>
<dbReference type="FunFam" id="1.25.40.90:FF:000028">
    <property type="entry name" value="TOM1-like protein 2"/>
    <property type="match status" value="1"/>
</dbReference>